<comment type="caution">
    <text evidence="1">The sequence shown here is derived from an EMBL/GenBank/DDBJ whole genome shotgun (WGS) entry which is preliminary data.</text>
</comment>
<gene>
    <name evidence="1" type="ORF">GCM10023322_28310</name>
</gene>
<keyword evidence="2" id="KW-1185">Reference proteome</keyword>
<dbReference type="EMBL" id="BAABJQ010000007">
    <property type="protein sequence ID" value="GAA5185178.1"/>
    <property type="molecule type" value="Genomic_DNA"/>
</dbReference>
<dbReference type="InterPro" id="IPR046268">
    <property type="entry name" value="DUF6301"/>
</dbReference>
<evidence type="ECO:0000313" key="2">
    <source>
        <dbReference type="Proteomes" id="UP001501570"/>
    </source>
</evidence>
<dbReference type="RefSeq" id="WP_345629703.1">
    <property type="nucleotide sequence ID" value="NZ_BAABJQ010000007.1"/>
</dbReference>
<dbReference type="Pfam" id="PF19818">
    <property type="entry name" value="DUF6301"/>
    <property type="match status" value="1"/>
</dbReference>
<accession>A0ABP9RRZ3</accession>
<proteinExistence type="predicted"/>
<reference evidence="2" key="1">
    <citation type="journal article" date="2019" name="Int. J. Syst. Evol. Microbiol.">
        <title>The Global Catalogue of Microorganisms (GCM) 10K type strain sequencing project: providing services to taxonomists for standard genome sequencing and annotation.</title>
        <authorList>
            <consortium name="The Broad Institute Genomics Platform"/>
            <consortium name="The Broad Institute Genome Sequencing Center for Infectious Disease"/>
            <person name="Wu L."/>
            <person name="Ma J."/>
        </authorList>
    </citation>
    <scope>NUCLEOTIDE SEQUENCE [LARGE SCALE GENOMIC DNA]</scope>
    <source>
        <strain evidence="2">JCM 18304</strain>
    </source>
</reference>
<protein>
    <submittedName>
        <fullName evidence="1">Uncharacterized protein</fullName>
    </submittedName>
</protein>
<sequence>MTESRPVPAGVGGWRTLSAEQLRALARRMIEVEPLLRRADQAQILDRLGWRRCDQQGPSDYVVDADSGLGLQDRSAELWLDDDDPSQIVTVVAFLCDSQRGEWSAFDAFRRDVFAVASRALTEEFGPPTETEPGEAPEVRWRLGTPILRLSDALATVVLKLERASDYDENVALSRDESA</sequence>
<dbReference type="Proteomes" id="UP001501570">
    <property type="component" value="Unassembled WGS sequence"/>
</dbReference>
<name>A0ABP9RRZ3_9ACTN</name>
<evidence type="ECO:0000313" key="1">
    <source>
        <dbReference type="EMBL" id="GAA5185178.1"/>
    </source>
</evidence>
<organism evidence="1 2">
    <name type="scientific">Rugosimonospora acidiphila</name>
    <dbReference type="NCBI Taxonomy" id="556531"/>
    <lineage>
        <taxon>Bacteria</taxon>
        <taxon>Bacillati</taxon>
        <taxon>Actinomycetota</taxon>
        <taxon>Actinomycetes</taxon>
        <taxon>Micromonosporales</taxon>
        <taxon>Micromonosporaceae</taxon>
        <taxon>Rugosimonospora</taxon>
    </lineage>
</organism>